<sequence length="118" mass="13635">MHIITIMVKRKQTGQHGRDLRYSSSKKYTCIQNVKVRTKQRVARQITKILQLSKIATASHPTFQIRHHCQSSFQIPSFKVEILRSGMPHSHRPNYSLHGPQVVNKGAEIGYEILIMQM</sequence>
<protein>
    <submittedName>
        <fullName evidence="1">Uncharacterized protein</fullName>
    </submittedName>
</protein>
<evidence type="ECO:0000313" key="1">
    <source>
        <dbReference type="EMBL" id="GAU98475.1"/>
    </source>
</evidence>
<dbReference type="EMBL" id="BDGG01000004">
    <property type="protein sequence ID" value="GAU98475.1"/>
    <property type="molecule type" value="Genomic_DNA"/>
</dbReference>
<keyword evidence="2" id="KW-1185">Reference proteome</keyword>
<evidence type="ECO:0000313" key="2">
    <source>
        <dbReference type="Proteomes" id="UP000186922"/>
    </source>
</evidence>
<dbReference type="AlphaFoldDB" id="A0A1D1VCD5"/>
<comment type="caution">
    <text evidence="1">The sequence shown here is derived from an EMBL/GenBank/DDBJ whole genome shotgun (WGS) entry which is preliminary data.</text>
</comment>
<name>A0A1D1VCD5_RAMVA</name>
<dbReference type="Proteomes" id="UP000186922">
    <property type="component" value="Unassembled WGS sequence"/>
</dbReference>
<reference evidence="1 2" key="1">
    <citation type="journal article" date="2016" name="Nat. Commun.">
        <title>Extremotolerant tardigrade genome and improved radiotolerance of human cultured cells by tardigrade-unique protein.</title>
        <authorList>
            <person name="Hashimoto T."/>
            <person name="Horikawa D.D."/>
            <person name="Saito Y."/>
            <person name="Kuwahara H."/>
            <person name="Kozuka-Hata H."/>
            <person name="Shin-I T."/>
            <person name="Minakuchi Y."/>
            <person name="Ohishi K."/>
            <person name="Motoyama A."/>
            <person name="Aizu T."/>
            <person name="Enomoto A."/>
            <person name="Kondo K."/>
            <person name="Tanaka S."/>
            <person name="Hara Y."/>
            <person name="Koshikawa S."/>
            <person name="Sagara H."/>
            <person name="Miura T."/>
            <person name="Yokobori S."/>
            <person name="Miyagawa K."/>
            <person name="Suzuki Y."/>
            <person name="Kubo T."/>
            <person name="Oyama M."/>
            <person name="Kohara Y."/>
            <person name="Fujiyama A."/>
            <person name="Arakawa K."/>
            <person name="Katayama T."/>
            <person name="Toyoda A."/>
            <person name="Kunieda T."/>
        </authorList>
    </citation>
    <scope>NUCLEOTIDE SEQUENCE [LARGE SCALE GENOMIC DNA]</scope>
    <source>
        <strain evidence="1 2">YOKOZUNA-1</strain>
    </source>
</reference>
<gene>
    <name evidence="1" type="primary">RvY_09615-1</name>
    <name evidence="1" type="synonym">RvY_09615.1</name>
    <name evidence="1" type="ORF">RvY_09615</name>
</gene>
<proteinExistence type="predicted"/>
<organism evidence="1 2">
    <name type="scientific">Ramazzottius varieornatus</name>
    <name type="common">Water bear</name>
    <name type="synonym">Tardigrade</name>
    <dbReference type="NCBI Taxonomy" id="947166"/>
    <lineage>
        <taxon>Eukaryota</taxon>
        <taxon>Metazoa</taxon>
        <taxon>Ecdysozoa</taxon>
        <taxon>Tardigrada</taxon>
        <taxon>Eutardigrada</taxon>
        <taxon>Parachela</taxon>
        <taxon>Hypsibioidea</taxon>
        <taxon>Ramazzottiidae</taxon>
        <taxon>Ramazzottius</taxon>
    </lineage>
</organism>
<accession>A0A1D1VCD5</accession>